<keyword evidence="2" id="KW-1185">Reference proteome</keyword>
<feature type="non-terminal residue" evidence="1">
    <location>
        <position position="1"/>
    </location>
</feature>
<evidence type="ECO:0000313" key="1">
    <source>
        <dbReference type="EMBL" id="KAJ1672740.1"/>
    </source>
</evidence>
<evidence type="ECO:0000313" key="2">
    <source>
        <dbReference type="Proteomes" id="UP001145114"/>
    </source>
</evidence>
<comment type="caution">
    <text evidence="1">The sequence shown here is derived from an EMBL/GenBank/DDBJ whole genome shotgun (WGS) entry which is preliminary data.</text>
</comment>
<dbReference type="EMBL" id="JAMZIH010007910">
    <property type="protein sequence ID" value="KAJ1672740.1"/>
    <property type="molecule type" value="Genomic_DNA"/>
</dbReference>
<gene>
    <name evidence="1" type="ORF">EV182_006592</name>
</gene>
<reference evidence="1" key="1">
    <citation type="submission" date="2022-06" db="EMBL/GenBank/DDBJ databases">
        <title>Phylogenomic reconstructions and comparative analyses of Kickxellomycotina fungi.</title>
        <authorList>
            <person name="Reynolds N.K."/>
            <person name="Stajich J.E."/>
            <person name="Barry K."/>
            <person name="Grigoriev I.V."/>
            <person name="Crous P."/>
            <person name="Smith M.E."/>
        </authorList>
    </citation>
    <scope>NUCLEOTIDE SEQUENCE</scope>
    <source>
        <strain evidence="1">RSA 2271</strain>
    </source>
</reference>
<sequence length="340" mass="37474">VQQLDTERRKATQKVSEVCARYQAQLQHQEDEIARLRLQLANHAGISSNDSPAIPQGPSPGAPSQARGALDAPDELHSGPDDEIQVKFLKKLIECEISTCFHARKLVKCRDEYLRKQDILMNEQSDLLLELYDIDEHLASQDGGAGVDSHRTHILDRIKLIDAELHYLDLKIRDTESELTLVNATGASHHRHLSSSRARAGAKPTGGSPSDQLNLVMKNIDEITKISRAAFASLLQNTPGSDLEAALYAFVQDAIDAQMALWEDSKAVARLKEENHELNRTLVALRKAMIHSVIGYERHLVRLEGQLKHLMGGTLGLSSSSDASLTSFITIANSSPVFGE</sequence>
<dbReference type="Proteomes" id="UP001145114">
    <property type="component" value="Unassembled WGS sequence"/>
</dbReference>
<accession>A0ACC1H8J8</accession>
<organism evidence="1 2">
    <name type="scientific">Spiromyces aspiralis</name>
    <dbReference type="NCBI Taxonomy" id="68401"/>
    <lineage>
        <taxon>Eukaryota</taxon>
        <taxon>Fungi</taxon>
        <taxon>Fungi incertae sedis</taxon>
        <taxon>Zoopagomycota</taxon>
        <taxon>Kickxellomycotina</taxon>
        <taxon>Kickxellomycetes</taxon>
        <taxon>Kickxellales</taxon>
        <taxon>Kickxellaceae</taxon>
        <taxon>Spiromyces</taxon>
    </lineage>
</organism>
<protein>
    <submittedName>
        <fullName evidence="1">Uncharacterized protein</fullName>
    </submittedName>
</protein>
<name>A0ACC1H8J8_9FUNG</name>
<feature type="non-terminal residue" evidence="1">
    <location>
        <position position="340"/>
    </location>
</feature>
<proteinExistence type="predicted"/>